<feature type="transmembrane region" description="Helical" evidence="1">
    <location>
        <begin position="152"/>
        <end position="179"/>
    </location>
</feature>
<comment type="caution">
    <text evidence="3">The sequence shown here is derived from an EMBL/GenBank/DDBJ whole genome shotgun (WGS) entry which is preliminary data.</text>
</comment>
<evidence type="ECO:0000313" key="4">
    <source>
        <dbReference type="Proteomes" id="UP001431783"/>
    </source>
</evidence>
<keyword evidence="1" id="KW-0812">Transmembrane</keyword>
<dbReference type="InterPro" id="IPR012464">
    <property type="entry name" value="DUF1676"/>
</dbReference>
<dbReference type="Proteomes" id="UP001431783">
    <property type="component" value="Unassembled WGS sequence"/>
</dbReference>
<dbReference type="Pfam" id="PF07898">
    <property type="entry name" value="DUF1676"/>
    <property type="match status" value="1"/>
</dbReference>
<dbReference type="AlphaFoldDB" id="A0AAW1UY26"/>
<organism evidence="3 4">
    <name type="scientific">Henosepilachna vigintioctopunctata</name>
    <dbReference type="NCBI Taxonomy" id="420089"/>
    <lineage>
        <taxon>Eukaryota</taxon>
        <taxon>Metazoa</taxon>
        <taxon>Ecdysozoa</taxon>
        <taxon>Arthropoda</taxon>
        <taxon>Hexapoda</taxon>
        <taxon>Insecta</taxon>
        <taxon>Pterygota</taxon>
        <taxon>Neoptera</taxon>
        <taxon>Endopterygota</taxon>
        <taxon>Coleoptera</taxon>
        <taxon>Polyphaga</taxon>
        <taxon>Cucujiformia</taxon>
        <taxon>Coccinelloidea</taxon>
        <taxon>Coccinellidae</taxon>
        <taxon>Epilachninae</taxon>
        <taxon>Epilachnini</taxon>
        <taxon>Henosepilachna</taxon>
    </lineage>
</organism>
<feature type="signal peptide" evidence="2">
    <location>
        <begin position="1"/>
        <end position="23"/>
    </location>
</feature>
<gene>
    <name evidence="3" type="ORF">WA026_014774</name>
</gene>
<evidence type="ECO:0000313" key="3">
    <source>
        <dbReference type="EMBL" id="KAK9885988.1"/>
    </source>
</evidence>
<evidence type="ECO:0000256" key="2">
    <source>
        <dbReference type="SAM" id="SignalP"/>
    </source>
</evidence>
<evidence type="ECO:0000256" key="1">
    <source>
        <dbReference type="SAM" id="Phobius"/>
    </source>
</evidence>
<keyword evidence="1" id="KW-0472">Membrane</keyword>
<keyword evidence="2" id="KW-0732">Signal</keyword>
<name>A0AAW1UY26_9CUCU</name>
<reference evidence="3 4" key="1">
    <citation type="submission" date="2023-03" db="EMBL/GenBank/DDBJ databases">
        <title>Genome insight into feeding habits of ladybird beetles.</title>
        <authorList>
            <person name="Li H.-S."/>
            <person name="Huang Y.-H."/>
            <person name="Pang H."/>
        </authorList>
    </citation>
    <scope>NUCLEOTIDE SEQUENCE [LARGE SCALE GENOMIC DNA]</scope>
    <source>
        <strain evidence="3">SYSU_2023b</strain>
        <tissue evidence="3">Whole body</tissue>
    </source>
</reference>
<dbReference type="PANTHER" id="PTHR21879:SF22">
    <property type="entry name" value="FI03362P-RELATED"/>
    <property type="match status" value="1"/>
</dbReference>
<keyword evidence="4" id="KW-1185">Reference proteome</keyword>
<proteinExistence type="predicted"/>
<dbReference type="PANTHER" id="PTHR21879">
    <property type="entry name" value="FI03362P-RELATED-RELATED"/>
    <property type="match status" value="1"/>
</dbReference>
<dbReference type="EMBL" id="JARQZJ010000098">
    <property type="protein sequence ID" value="KAK9885988.1"/>
    <property type="molecule type" value="Genomic_DNA"/>
</dbReference>
<accession>A0AAW1UY26</accession>
<protein>
    <submittedName>
        <fullName evidence="3">Uncharacterized protein</fullName>
    </submittedName>
</protein>
<feature type="chain" id="PRO_5043576085" evidence="2">
    <location>
        <begin position="24"/>
        <end position="211"/>
    </location>
</feature>
<dbReference type="GO" id="GO:0016020">
    <property type="term" value="C:membrane"/>
    <property type="evidence" value="ECO:0007669"/>
    <property type="project" value="TreeGrafter"/>
</dbReference>
<sequence>MSGVMMSSKYIVILAIFANAARSDDYVDELQQRCNITMKSYSCTKYKLFDFLDRYGLVPDNAPRTLGGFVRFVKLATPKIDTGMFQKSRYLVGDTETMKIIKFAQRKVDQFLGSQGLAFLLPEGAAILDVDSNSLDEGESRGRKKGSKKKEMLIPLIMLFKLFKIKVLVTLVLLAVLFIKKQSLSLRCFFLQLFSQSRTIVNYLTTWYHIT</sequence>
<keyword evidence="1" id="KW-1133">Transmembrane helix</keyword>